<comment type="caution">
    <text evidence="14">The sequence shown here is derived from an EMBL/GenBank/DDBJ whole genome shotgun (WGS) entry which is preliminary data.</text>
</comment>
<sequence>MRVPNIVVIGSLNMDIAVEAERSPSMGETIMGKDVHFIPGGKGANQAVAAARLGAHTMMIGTLGSDAFGAELRNSLVESGVDVLGIKTAEGVPTGIASILLAQGDNQIVVVPGANAHCLPEDVYQHEALIAQADVVLLQLEIPLRTVIAAAEVAKRHGRTVILNPGPARDLPEELLKHTDYITPNRSELSLLTGMDTSGEQWKEAAKRLLEMGPRHVITTLGSQGSGYMKSDMHITDVPAYRVPVIDTTGAGDSFNGGLAYALAAGEDLDNAVHFATKVSALAVTKFGAQAGMPSLEKVETFDWSIVQASPC</sequence>
<name>A0A0M1N3F7_9BACL</name>
<keyword evidence="9 12" id="KW-0460">Magnesium</keyword>
<dbReference type="Gene3D" id="3.40.1190.20">
    <property type="match status" value="1"/>
</dbReference>
<feature type="binding site" evidence="12">
    <location>
        <position position="288"/>
    </location>
    <ligand>
        <name>K(+)</name>
        <dbReference type="ChEBI" id="CHEBI:29103"/>
    </ligand>
</feature>
<dbReference type="PANTHER" id="PTHR10584">
    <property type="entry name" value="SUGAR KINASE"/>
    <property type="match status" value="1"/>
</dbReference>
<dbReference type="NCBIfam" id="TIGR02152">
    <property type="entry name" value="D_ribokin_bact"/>
    <property type="match status" value="1"/>
</dbReference>
<keyword evidence="7 12" id="KW-0418">Kinase</keyword>
<evidence type="ECO:0000256" key="6">
    <source>
        <dbReference type="ARBA" id="ARBA00022741"/>
    </source>
</evidence>
<dbReference type="EC" id="2.7.1.15" evidence="2 12"/>
<feature type="domain" description="Carbohydrate kinase PfkB" evidence="13">
    <location>
        <begin position="5"/>
        <end position="295"/>
    </location>
</feature>
<dbReference type="Proteomes" id="UP000036932">
    <property type="component" value="Unassembled WGS sequence"/>
</dbReference>
<feature type="active site" description="Proton acceptor" evidence="12">
    <location>
        <position position="253"/>
    </location>
</feature>
<keyword evidence="5 12" id="KW-0479">Metal-binding</keyword>
<comment type="pathway">
    <text evidence="12">Carbohydrate metabolism; D-ribose degradation; D-ribose 5-phosphate from beta-D-ribopyranose: step 2/2.</text>
</comment>
<feature type="binding site" evidence="12">
    <location>
        <position position="185"/>
    </location>
    <ligand>
        <name>ATP</name>
        <dbReference type="ChEBI" id="CHEBI:30616"/>
    </ligand>
</feature>
<dbReference type="GO" id="GO:0004747">
    <property type="term" value="F:ribokinase activity"/>
    <property type="evidence" value="ECO:0007669"/>
    <property type="project" value="UniProtKB-UniRule"/>
</dbReference>
<dbReference type="HAMAP" id="MF_01987">
    <property type="entry name" value="Ribokinase"/>
    <property type="match status" value="1"/>
</dbReference>
<dbReference type="UniPathway" id="UPA00916">
    <property type="reaction ID" value="UER00889"/>
</dbReference>
<feature type="binding site" evidence="12">
    <location>
        <begin position="220"/>
        <end position="225"/>
    </location>
    <ligand>
        <name>ATP</name>
        <dbReference type="ChEBI" id="CHEBI:30616"/>
    </ligand>
</feature>
<evidence type="ECO:0000256" key="11">
    <source>
        <dbReference type="ARBA" id="ARBA00023277"/>
    </source>
</evidence>
<feature type="binding site" evidence="12">
    <location>
        <position position="286"/>
    </location>
    <ligand>
        <name>K(+)</name>
        <dbReference type="ChEBI" id="CHEBI:29103"/>
    </ligand>
</feature>
<dbReference type="GO" id="GO:0005829">
    <property type="term" value="C:cytosol"/>
    <property type="evidence" value="ECO:0007669"/>
    <property type="project" value="TreeGrafter"/>
</dbReference>
<evidence type="ECO:0000256" key="9">
    <source>
        <dbReference type="ARBA" id="ARBA00022842"/>
    </source>
</evidence>
<feature type="binding site" evidence="12">
    <location>
        <begin position="41"/>
        <end position="45"/>
    </location>
    <ligand>
        <name>substrate</name>
    </ligand>
</feature>
<dbReference type="AlphaFoldDB" id="A0A0M1N3F7"/>
<dbReference type="OrthoDB" id="9775849at2"/>
<evidence type="ECO:0000256" key="3">
    <source>
        <dbReference type="ARBA" id="ARBA00016943"/>
    </source>
</evidence>
<comment type="caution">
    <text evidence="12">Lacks conserved residue(s) required for the propagation of feature annotation.</text>
</comment>
<dbReference type="InterPro" id="IPR002173">
    <property type="entry name" value="Carboh/pur_kinase_PfkB_CS"/>
</dbReference>
<keyword evidence="10 12" id="KW-0630">Potassium</keyword>
<dbReference type="InterPro" id="IPR029056">
    <property type="entry name" value="Ribokinase-like"/>
</dbReference>
<comment type="activity regulation">
    <text evidence="12">Activated by a monovalent cation that binds near, but not in, the active site. The most likely occupant of the site in vivo is potassium. Ion binding induces a conformational change that may alter substrate affinity.</text>
</comment>
<comment type="cofactor">
    <cofactor evidence="12">
        <name>Mg(2+)</name>
        <dbReference type="ChEBI" id="CHEBI:18420"/>
    </cofactor>
    <text evidence="12">Requires a divalent cation, most likely magnesium in vivo, as an electrophilic catalyst to aid phosphoryl group transfer. It is the chelate of the metal and the nucleotide that is the actual substrate.</text>
</comment>
<comment type="subcellular location">
    <subcellularLocation>
        <location evidence="12">Cytoplasm</location>
    </subcellularLocation>
</comment>
<dbReference type="Pfam" id="PF00294">
    <property type="entry name" value="PfkB"/>
    <property type="match status" value="1"/>
</dbReference>
<comment type="subunit">
    <text evidence="12">Homodimer.</text>
</comment>
<feature type="binding site" evidence="12">
    <location>
        <position position="247"/>
    </location>
    <ligand>
        <name>K(+)</name>
        <dbReference type="ChEBI" id="CHEBI:29103"/>
    </ligand>
</feature>
<dbReference type="GO" id="GO:0046872">
    <property type="term" value="F:metal ion binding"/>
    <property type="evidence" value="ECO:0007669"/>
    <property type="project" value="UniProtKB-KW"/>
</dbReference>
<dbReference type="InterPro" id="IPR011877">
    <property type="entry name" value="Ribokinase"/>
</dbReference>
<dbReference type="PANTHER" id="PTHR10584:SF166">
    <property type="entry name" value="RIBOKINASE"/>
    <property type="match status" value="1"/>
</dbReference>
<feature type="binding site" evidence="12">
    <location>
        <position position="249"/>
    </location>
    <ligand>
        <name>K(+)</name>
        <dbReference type="ChEBI" id="CHEBI:29103"/>
    </ligand>
</feature>
<feature type="binding site" evidence="12">
    <location>
        <position position="253"/>
    </location>
    <ligand>
        <name>substrate</name>
    </ligand>
</feature>
<comment type="catalytic activity">
    <reaction evidence="12">
        <text>D-ribose + ATP = D-ribose 5-phosphate + ADP + H(+)</text>
        <dbReference type="Rhea" id="RHEA:13697"/>
        <dbReference type="ChEBI" id="CHEBI:15378"/>
        <dbReference type="ChEBI" id="CHEBI:30616"/>
        <dbReference type="ChEBI" id="CHEBI:47013"/>
        <dbReference type="ChEBI" id="CHEBI:78346"/>
        <dbReference type="ChEBI" id="CHEBI:456216"/>
        <dbReference type="EC" id="2.7.1.15"/>
    </reaction>
</comment>
<comment type="similarity">
    <text evidence="1">Belongs to the carbohydrate kinase pfkB family.</text>
</comment>
<feature type="binding site" evidence="12">
    <location>
        <position position="283"/>
    </location>
    <ligand>
        <name>K(+)</name>
        <dbReference type="ChEBI" id="CHEBI:29103"/>
    </ligand>
</feature>
<dbReference type="CDD" id="cd01174">
    <property type="entry name" value="ribokinase"/>
    <property type="match status" value="1"/>
</dbReference>
<dbReference type="EMBL" id="LIUT01000006">
    <property type="protein sequence ID" value="KOR76550.1"/>
    <property type="molecule type" value="Genomic_DNA"/>
</dbReference>
<evidence type="ECO:0000259" key="13">
    <source>
        <dbReference type="Pfam" id="PF00294"/>
    </source>
</evidence>
<comment type="function">
    <text evidence="12">Catalyzes the phosphorylation of ribose at O-5 in a reaction requiring ATP and magnesium. The resulting D-ribose-5-phosphate can then be used either for sythesis of nucleotides, histidine, and tryptophan, or as a component of the pentose phosphate pathway.</text>
</comment>
<dbReference type="GO" id="GO:0005524">
    <property type="term" value="F:ATP binding"/>
    <property type="evidence" value="ECO:0007669"/>
    <property type="project" value="UniProtKB-UniRule"/>
</dbReference>
<evidence type="ECO:0000256" key="7">
    <source>
        <dbReference type="ARBA" id="ARBA00022777"/>
    </source>
</evidence>
<feature type="binding site" evidence="12">
    <location>
        <begin position="252"/>
        <end position="253"/>
    </location>
    <ligand>
        <name>ATP</name>
        <dbReference type="ChEBI" id="CHEBI:30616"/>
    </ligand>
</feature>
<dbReference type="GO" id="GO:0019303">
    <property type="term" value="P:D-ribose catabolic process"/>
    <property type="evidence" value="ECO:0007669"/>
    <property type="project" value="UniProtKB-UniRule"/>
</dbReference>
<evidence type="ECO:0000256" key="8">
    <source>
        <dbReference type="ARBA" id="ARBA00022840"/>
    </source>
</evidence>
<evidence type="ECO:0000256" key="10">
    <source>
        <dbReference type="ARBA" id="ARBA00022958"/>
    </source>
</evidence>
<feature type="binding site" evidence="12">
    <location>
        <position position="141"/>
    </location>
    <ligand>
        <name>substrate</name>
    </ligand>
</feature>
<gene>
    <name evidence="12" type="primary">rbsK</name>
    <name evidence="14" type="ORF">AM231_21510</name>
</gene>
<keyword evidence="8 12" id="KW-0067">ATP-binding</keyword>
<proteinExistence type="inferred from homology"/>
<dbReference type="SUPFAM" id="SSF53613">
    <property type="entry name" value="Ribokinase-like"/>
    <property type="match status" value="1"/>
</dbReference>
<reference evidence="15" key="1">
    <citation type="submission" date="2015-08" db="EMBL/GenBank/DDBJ databases">
        <title>Genome sequencing project for genomic taxonomy and phylogenomics of Bacillus-like bacteria.</title>
        <authorList>
            <person name="Liu B."/>
            <person name="Wang J."/>
            <person name="Zhu Y."/>
            <person name="Liu G."/>
            <person name="Chen Q."/>
            <person name="Chen Z."/>
            <person name="Lan J."/>
            <person name="Che J."/>
            <person name="Ge C."/>
            <person name="Shi H."/>
            <person name="Pan Z."/>
            <person name="Liu X."/>
        </authorList>
    </citation>
    <scope>NUCLEOTIDE SEQUENCE [LARGE SCALE GENOMIC DNA]</scope>
    <source>
        <strain evidence="15">FJAT-22460</strain>
    </source>
</reference>
<evidence type="ECO:0000256" key="4">
    <source>
        <dbReference type="ARBA" id="ARBA00022679"/>
    </source>
</evidence>
<dbReference type="RefSeq" id="WP_054404451.1">
    <property type="nucleotide sequence ID" value="NZ_LIUT01000006.1"/>
</dbReference>
<evidence type="ECO:0000256" key="5">
    <source>
        <dbReference type="ARBA" id="ARBA00022723"/>
    </source>
</evidence>
<keyword evidence="4 12" id="KW-0808">Transferase</keyword>
<keyword evidence="11 12" id="KW-0119">Carbohydrate metabolism</keyword>
<dbReference type="PROSITE" id="PS00584">
    <property type="entry name" value="PFKB_KINASES_2"/>
    <property type="match status" value="1"/>
</dbReference>
<dbReference type="PRINTS" id="PR00990">
    <property type="entry name" value="RIBOKINASE"/>
</dbReference>
<evidence type="ECO:0000256" key="12">
    <source>
        <dbReference type="HAMAP-Rule" id="MF_01987"/>
    </source>
</evidence>
<evidence type="ECO:0000256" key="1">
    <source>
        <dbReference type="ARBA" id="ARBA00005380"/>
    </source>
</evidence>
<evidence type="ECO:0000256" key="2">
    <source>
        <dbReference type="ARBA" id="ARBA00012035"/>
    </source>
</evidence>
<feature type="binding site" evidence="12">
    <location>
        <begin position="13"/>
        <end position="15"/>
    </location>
    <ligand>
        <name>substrate</name>
    </ligand>
</feature>
<protein>
    <recommendedName>
        <fullName evidence="3 12">Ribokinase</fullName>
        <shortName evidence="12">RK</shortName>
        <ecNumber evidence="2 12">2.7.1.15</ecNumber>
    </recommendedName>
</protein>
<organism evidence="14 15">
    <name type="scientific">Paenibacillus solani</name>
    <dbReference type="NCBI Taxonomy" id="1705565"/>
    <lineage>
        <taxon>Bacteria</taxon>
        <taxon>Bacillati</taxon>
        <taxon>Bacillota</taxon>
        <taxon>Bacilli</taxon>
        <taxon>Bacillales</taxon>
        <taxon>Paenibacillaceae</taxon>
        <taxon>Paenibacillus</taxon>
    </lineage>
</organism>
<accession>A0A0M1N3F7</accession>
<evidence type="ECO:0000313" key="14">
    <source>
        <dbReference type="EMBL" id="KOR76550.1"/>
    </source>
</evidence>
<keyword evidence="15" id="KW-1185">Reference proteome</keyword>
<evidence type="ECO:0000313" key="15">
    <source>
        <dbReference type="Proteomes" id="UP000036932"/>
    </source>
</evidence>
<dbReference type="InterPro" id="IPR002139">
    <property type="entry name" value="Ribo/fructo_kinase"/>
</dbReference>
<keyword evidence="12" id="KW-0963">Cytoplasm</keyword>
<keyword evidence="6 12" id="KW-0547">Nucleotide-binding</keyword>
<comment type="similarity">
    <text evidence="12">Belongs to the carbohydrate kinase PfkB family. Ribokinase subfamily.</text>
</comment>
<dbReference type="PATRIC" id="fig|1705565.3.peg.407"/>
<dbReference type="InterPro" id="IPR011611">
    <property type="entry name" value="PfkB_dom"/>
</dbReference>